<evidence type="ECO:0000256" key="4">
    <source>
        <dbReference type="ARBA" id="ARBA00006277"/>
    </source>
</evidence>
<evidence type="ECO:0000313" key="19">
    <source>
        <dbReference type="EMBL" id="ODV81267.1"/>
    </source>
</evidence>
<evidence type="ECO:0000256" key="16">
    <source>
        <dbReference type="ARBA" id="ARBA00044179"/>
    </source>
</evidence>
<evidence type="ECO:0000256" key="14">
    <source>
        <dbReference type="ARBA" id="ARBA00023306"/>
    </source>
</evidence>
<dbReference type="RefSeq" id="XP_020066389.1">
    <property type="nucleotide sequence ID" value="XM_020209475.1"/>
</dbReference>
<accession>A0A1E4SPC5</accession>
<keyword evidence="14" id="KW-0131">Cell cycle</keyword>
<keyword evidence="13" id="KW-0539">Nucleus</keyword>
<evidence type="ECO:0000256" key="9">
    <source>
        <dbReference type="ARBA" id="ARBA00022776"/>
    </source>
</evidence>
<evidence type="ECO:0000256" key="7">
    <source>
        <dbReference type="ARBA" id="ARBA00022618"/>
    </source>
</evidence>
<dbReference type="Pfam" id="PF08656">
    <property type="entry name" value="DASH_Dad3"/>
    <property type="match status" value="1"/>
</dbReference>
<keyword evidence="6" id="KW-0963">Cytoplasm</keyword>
<feature type="coiled-coil region" evidence="18">
    <location>
        <begin position="26"/>
        <end position="53"/>
    </location>
</feature>
<proteinExistence type="inferred from homology"/>
<evidence type="ECO:0000256" key="2">
    <source>
        <dbReference type="ARBA" id="ARBA00004186"/>
    </source>
</evidence>
<evidence type="ECO:0000256" key="1">
    <source>
        <dbReference type="ARBA" id="ARBA00004123"/>
    </source>
</evidence>
<dbReference type="GO" id="GO:0005874">
    <property type="term" value="C:microtubule"/>
    <property type="evidence" value="ECO:0007669"/>
    <property type="project" value="UniProtKB-KW"/>
</dbReference>
<comment type="similarity">
    <text evidence="4">Belongs to the DASH complex DAD3 family.</text>
</comment>
<evidence type="ECO:0000256" key="11">
    <source>
        <dbReference type="ARBA" id="ARBA00022838"/>
    </source>
</evidence>
<reference evidence="20" key="1">
    <citation type="submission" date="2016-05" db="EMBL/GenBank/DDBJ databases">
        <title>Comparative genomics of biotechnologically important yeasts.</title>
        <authorList>
            <consortium name="DOE Joint Genome Institute"/>
            <person name="Riley R."/>
            <person name="Haridas S."/>
            <person name="Wolfe K.H."/>
            <person name="Lopes M.R."/>
            <person name="Hittinger C.T."/>
            <person name="Goker M."/>
            <person name="Salamov A."/>
            <person name="Wisecaver J."/>
            <person name="Long T.M."/>
            <person name="Aerts A.L."/>
            <person name="Barry K."/>
            <person name="Choi C."/>
            <person name="Clum A."/>
            <person name="Coughlan A.Y."/>
            <person name="Deshpande S."/>
            <person name="Douglass A.P."/>
            <person name="Hanson S.J."/>
            <person name="Klenk H.-P."/>
            <person name="Labutti K."/>
            <person name="Lapidus A."/>
            <person name="Lindquist E."/>
            <person name="Lipzen A."/>
            <person name="Meier-Kolthoff J.P."/>
            <person name="Ohm R.A."/>
            <person name="Otillar R.P."/>
            <person name="Pangilinan J."/>
            <person name="Peng Y."/>
            <person name="Rokas A."/>
            <person name="Rosa C.A."/>
            <person name="Scheuner C."/>
            <person name="Sibirny A.A."/>
            <person name="Slot J.C."/>
            <person name="Stielow J.B."/>
            <person name="Sun H."/>
            <person name="Kurtzman C.P."/>
            <person name="Blackwell M."/>
            <person name="Grigoriev I.V."/>
            <person name="Jeffries T.W."/>
        </authorList>
    </citation>
    <scope>NUCLEOTIDE SEQUENCE [LARGE SCALE GENOMIC DNA]</scope>
    <source>
        <strain evidence="20">NRRL Y-17324</strain>
    </source>
</reference>
<dbReference type="OrthoDB" id="2443965at2759"/>
<keyword evidence="18" id="KW-0175">Coiled coil</keyword>
<dbReference type="GO" id="GO:0051010">
    <property type="term" value="F:microtubule plus-end binding"/>
    <property type="evidence" value="ECO:0007669"/>
    <property type="project" value="TreeGrafter"/>
</dbReference>
<evidence type="ECO:0000256" key="13">
    <source>
        <dbReference type="ARBA" id="ARBA00023242"/>
    </source>
</evidence>
<keyword evidence="20" id="KW-1185">Reference proteome</keyword>
<evidence type="ECO:0000256" key="18">
    <source>
        <dbReference type="SAM" id="Coils"/>
    </source>
</evidence>
<gene>
    <name evidence="19" type="ORF">CANTADRAFT_47572</name>
</gene>
<keyword evidence="15" id="KW-0137">Centromere</keyword>
<keyword evidence="7" id="KW-0132">Cell division</keyword>
<evidence type="ECO:0000256" key="12">
    <source>
        <dbReference type="ARBA" id="ARBA00023212"/>
    </source>
</evidence>
<protein>
    <recommendedName>
        <fullName evidence="16">DASH complex subunit DAD3</fullName>
    </recommendedName>
    <alternativeName>
        <fullName evidence="17">Outer kinetochore protein DAD3</fullName>
    </alternativeName>
</protein>
<keyword evidence="11" id="KW-0995">Kinetochore</keyword>
<dbReference type="GO" id="GO:0008608">
    <property type="term" value="P:attachment of spindle microtubules to kinetochore"/>
    <property type="evidence" value="ECO:0007669"/>
    <property type="project" value="InterPro"/>
</dbReference>
<dbReference type="InterPro" id="IPR013965">
    <property type="entry name" value="DASH_Dad3"/>
</dbReference>
<evidence type="ECO:0000256" key="5">
    <source>
        <dbReference type="ARBA" id="ARBA00022454"/>
    </source>
</evidence>
<keyword evidence="5" id="KW-0158">Chromosome</keyword>
<dbReference type="STRING" id="984487.A0A1E4SPC5"/>
<keyword evidence="12" id="KW-0206">Cytoskeleton</keyword>
<evidence type="ECO:0000256" key="8">
    <source>
        <dbReference type="ARBA" id="ARBA00022701"/>
    </source>
</evidence>
<dbReference type="GO" id="GO:0051301">
    <property type="term" value="P:cell division"/>
    <property type="evidence" value="ECO:0007669"/>
    <property type="project" value="UniProtKB-KW"/>
</dbReference>
<evidence type="ECO:0000256" key="3">
    <source>
        <dbReference type="ARBA" id="ARBA00004629"/>
    </source>
</evidence>
<comment type="subcellular location">
    <subcellularLocation>
        <location evidence="3">Chromosome</location>
        <location evidence="3">Centromere</location>
        <location evidence="3">Kinetochore</location>
    </subcellularLocation>
    <subcellularLocation>
        <location evidence="2">Cytoplasm</location>
        <location evidence="2">Cytoskeleton</location>
        <location evidence="2">Spindle</location>
    </subcellularLocation>
    <subcellularLocation>
        <location evidence="1">Nucleus</location>
    </subcellularLocation>
</comment>
<dbReference type="Proteomes" id="UP000094285">
    <property type="component" value="Unassembled WGS sequence"/>
</dbReference>
<keyword evidence="8" id="KW-0493">Microtubule</keyword>
<dbReference type="AlphaFoldDB" id="A0A1E4SPC5"/>
<name>A0A1E4SPC5_9ASCO</name>
<dbReference type="PANTHER" id="PTHR28017">
    <property type="entry name" value="DASH COMPLEX SUBUNIT DAD3"/>
    <property type="match status" value="1"/>
</dbReference>
<organism evidence="19 20">
    <name type="scientific">Suhomyces tanzawaensis NRRL Y-17324</name>
    <dbReference type="NCBI Taxonomy" id="984487"/>
    <lineage>
        <taxon>Eukaryota</taxon>
        <taxon>Fungi</taxon>
        <taxon>Dikarya</taxon>
        <taxon>Ascomycota</taxon>
        <taxon>Saccharomycotina</taxon>
        <taxon>Pichiomycetes</taxon>
        <taxon>Debaryomycetaceae</taxon>
        <taxon>Suhomyces</taxon>
    </lineage>
</organism>
<evidence type="ECO:0000256" key="6">
    <source>
        <dbReference type="ARBA" id="ARBA00022490"/>
    </source>
</evidence>
<dbReference type="GeneID" id="30983611"/>
<keyword evidence="9" id="KW-0498">Mitosis</keyword>
<dbReference type="PANTHER" id="PTHR28017:SF1">
    <property type="entry name" value="DASH COMPLEX SUBUNIT DAD3"/>
    <property type="match status" value="1"/>
</dbReference>
<dbReference type="GO" id="GO:0072686">
    <property type="term" value="C:mitotic spindle"/>
    <property type="evidence" value="ECO:0007669"/>
    <property type="project" value="InterPro"/>
</dbReference>
<evidence type="ECO:0000313" key="20">
    <source>
        <dbReference type="Proteomes" id="UP000094285"/>
    </source>
</evidence>
<evidence type="ECO:0000256" key="15">
    <source>
        <dbReference type="ARBA" id="ARBA00023328"/>
    </source>
</evidence>
<dbReference type="GO" id="GO:0042729">
    <property type="term" value="C:DASH complex"/>
    <property type="evidence" value="ECO:0007669"/>
    <property type="project" value="InterPro"/>
</dbReference>
<evidence type="ECO:0000256" key="17">
    <source>
        <dbReference type="ARBA" id="ARBA00044305"/>
    </source>
</evidence>
<keyword evidence="10" id="KW-0159">Chromosome partition</keyword>
<dbReference type="EMBL" id="KV453910">
    <property type="protein sequence ID" value="ODV81267.1"/>
    <property type="molecule type" value="Genomic_DNA"/>
</dbReference>
<sequence>MPEPSDTDYTSNGLLTPLEAQVLAQYRLLAKQLTELSLEIQQLTNKRAQSDSQANGGSAHQLSENMRNLEMKIGLIHTLFKGAVYTLFLEQDGSSENK</sequence>
<evidence type="ECO:0000256" key="10">
    <source>
        <dbReference type="ARBA" id="ARBA00022829"/>
    </source>
</evidence>